<comment type="similarity">
    <text evidence="2 9">Belongs to the OXA1/ALB3/YidC family.</text>
</comment>
<evidence type="ECO:0000256" key="5">
    <source>
        <dbReference type="ARBA" id="ARBA00022946"/>
    </source>
</evidence>
<evidence type="ECO:0000256" key="6">
    <source>
        <dbReference type="ARBA" id="ARBA00022989"/>
    </source>
</evidence>
<dbReference type="GO" id="GO:0032979">
    <property type="term" value="P:protein insertion into mitochondrial inner membrane from matrix"/>
    <property type="evidence" value="ECO:0007669"/>
    <property type="project" value="TreeGrafter"/>
</dbReference>
<feature type="domain" description="Membrane insertase YidC/Oxa/ALB C-terminal" evidence="11">
    <location>
        <begin position="161"/>
        <end position="352"/>
    </location>
</feature>
<dbReference type="InterPro" id="IPR001708">
    <property type="entry name" value="YidC/ALB3/OXA1/COX18"/>
</dbReference>
<evidence type="ECO:0000256" key="2">
    <source>
        <dbReference type="ARBA" id="ARBA00009877"/>
    </source>
</evidence>
<comment type="subcellular location">
    <subcellularLocation>
        <location evidence="9">Membrane</location>
        <topology evidence="9">Multi-pass membrane protein</topology>
    </subcellularLocation>
    <subcellularLocation>
        <location evidence="1">Mitochondrion inner membrane</location>
        <topology evidence="1">Multi-pass membrane protein</topology>
    </subcellularLocation>
</comment>
<evidence type="ECO:0000256" key="7">
    <source>
        <dbReference type="ARBA" id="ARBA00023128"/>
    </source>
</evidence>
<organism evidence="12 13">
    <name type="scientific">Microctonus hyperodae</name>
    <name type="common">Parasitoid wasp</name>
    <dbReference type="NCBI Taxonomy" id="165561"/>
    <lineage>
        <taxon>Eukaryota</taxon>
        <taxon>Metazoa</taxon>
        <taxon>Ecdysozoa</taxon>
        <taxon>Arthropoda</taxon>
        <taxon>Hexapoda</taxon>
        <taxon>Insecta</taxon>
        <taxon>Pterygota</taxon>
        <taxon>Neoptera</taxon>
        <taxon>Endopterygota</taxon>
        <taxon>Hymenoptera</taxon>
        <taxon>Apocrita</taxon>
        <taxon>Ichneumonoidea</taxon>
        <taxon>Braconidae</taxon>
        <taxon>Euphorinae</taxon>
        <taxon>Microctonus</taxon>
    </lineage>
</organism>
<feature type="transmembrane region" description="Helical" evidence="10">
    <location>
        <begin position="312"/>
        <end position="329"/>
    </location>
</feature>
<reference evidence="12" key="1">
    <citation type="journal article" date="2023" name="bioRxiv">
        <title>Scaffold-level genome assemblies of two parasitoid biocontrol wasps reveal the parthenogenesis mechanism and an associated novel virus.</title>
        <authorList>
            <person name="Inwood S."/>
            <person name="Skelly J."/>
            <person name="Guhlin J."/>
            <person name="Harrop T."/>
            <person name="Goldson S."/>
            <person name="Dearden P."/>
        </authorList>
    </citation>
    <scope>NUCLEOTIDE SEQUENCE</scope>
    <source>
        <strain evidence="12">Lincoln</strain>
        <tissue evidence="12">Whole body</tissue>
    </source>
</reference>
<evidence type="ECO:0000256" key="4">
    <source>
        <dbReference type="ARBA" id="ARBA00022792"/>
    </source>
</evidence>
<dbReference type="PANTHER" id="PTHR12428:SF66">
    <property type="entry name" value="MITOCHONDRIAL INNER MEMBRANE PROTEIN OXA1L"/>
    <property type="match status" value="1"/>
</dbReference>
<evidence type="ECO:0000256" key="8">
    <source>
        <dbReference type="ARBA" id="ARBA00023136"/>
    </source>
</evidence>
<evidence type="ECO:0000256" key="9">
    <source>
        <dbReference type="RuleBase" id="RU003945"/>
    </source>
</evidence>
<evidence type="ECO:0000313" key="13">
    <source>
        <dbReference type="Proteomes" id="UP001168972"/>
    </source>
</evidence>
<dbReference type="Pfam" id="PF02096">
    <property type="entry name" value="60KD_IMP"/>
    <property type="match status" value="1"/>
</dbReference>
<name>A0AA39L0E6_MICHY</name>
<keyword evidence="5" id="KW-0809">Transit peptide</keyword>
<dbReference type="CDD" id="cd20069">
    <property type="entry name" value="5TM_Oxa1-like"/>
    <property type="match status" value="1"/>
</dbReference>
<comment type="caution">
    <text evidence="12">The sequence shown here is derived from an EMBL/GenBank/DDBJ whole genome shotgun (WGS) entry which is preliminary data.</text>
</comment>
<keyword evidence="6 10" id="KW-1133">Transmembrane helix</keyword>
<keyword evidence="13" id="KW-1185">Reference proteome</keyword>
<proteinExistence type="inferred from homology"/>
<dbReference type="EMBL" id="JAQQBR010000003">
    <property type="protein sequence ID" value="KAK0180430.1"/>
    <property type="molecule type" value="Genomic_DNA"/>
</dbReference>
<keyword evidence="8 10" id="KW-0472">Membrane</keyword>
<protein>
    <recommendedName>
        <fullName evidence="11">Membrane insertase YidC/Oxa/ALB C-terminal domain-containing protein</fullName>
    </recommendedName>
</protein>
<evidence type="ECO:0000256" key="1">
    <source>
        <dbReference type="ARBA" id="ARBA00004448"/>
    </source>
</evidence>
<feature type="transmembrane region" description="Helical" evidence="10">
    <location>
        <begin position="159"/>
        <end position="181"/>
    </location>
</feature>
<keyword evidence="7" id="KW-0496">Mitochondrion</keyword>
<dbReference type="NCBIfam" id="TIGR03592">
    <property type="entry name" value="yidC_oxa1_cterm"/>
    <property type="match status" value="1"/>
</dbReference>
<dbReference type="AlphaFoldDB" id="A0AA39L0E6"/>
<evidence type="ECO:0000256" key="3">
    <source>
        <dbReference type="ARBA" id="ARBA00022692"/>
    </source>
</evidence>
<gene>
    <name evidence="12" type="ORF">PV327_006073</name>
</gene>
<dbReference type="PANTHER" id="PTHR12428">
    <property type="entry name" value="OXA1"/>
    <property type="match status" value="1"/>
</dbReference>
<evidence type="ECO:0000313" key="12">
    <source>
        <dbReference type="EMBL" id="KAK0180430.1"/>
    </source>
</evidence>
<feature type="transmembrane region" description="Helical" evidence="10">
    <location>
        <begin position="237"/>
        <end position="255"/>
    </location>
</feature>
<dbReference type="InterPro" id="IPR028055">
    <property type="entry name" value="YidC/Oxa/ALB_C"/>
</dbReference>
<evidence type="ECO:0000259" key="11">
    <source>
        <dbReference type="Pfam" id="PF02096"/>
    </source>
</evidence>
<feature type="transmembrane region" description="Helical" evidence="10">
    <location>
        <begin position="283"/>
        <end position="300"/>
    </location>
</feature>
<evidence type="ECO:0000256" key="10">
    <source>
        <dbReference type="SAM" id="Phobius"/>
    </source>
</evidence>
<dbReference type="GO" id="GO:0005743">
    <property type="term" value="C:mitochondrial inner membrane"/>
    <property type="evidence" value="ECO:0007669"/>
    <property type="project" value="UniProtKB-SubCell"/>
</dbReference>
<accession>A0AA39L0E6</accession>
<keyword evidence="3 9" id="KW-0812">Transmembrane</keyword>
<dbReference type="GO" id="GO:0032977">
    <property type="term" value="F:membrane insertase activity"/>
    <property type="evidence" value="ECO:0007669"/>
    <property type="project" value="InterPro"/>
</dbReference>
<keyword evidence="4" id="KW-0999">Mitochondrion inner membrane</keyword>
<sequence>MSNIMLSRTVTYINHRVLPKSCITSQKMFRRSMCITHRVGNTIFKLNSSNKISRYSPVLCASFTRRYISNDGAPLVNSNNIEINSTTATESIVENIPADVTPTNLLSNIPDAPLPPVPEVLDLAAPLAEPTFASLGLGGWWPIGIAQQCLELIHVSCGMPWWATITIGTICVRSLLFPLVLMQQRSATVLSNTLPGMQKIQNRISEARTCGDQYEVARSTQELLEYMKKYNCSPFKSMIVPMVQAPIFISFFFGLKRMTNLPVESMTQGGILWFTNLTASDPYFLLPVLTSASMALTIRLGIDAPRLATMGLFRYVIQGLPLIILPFTLNFPSAITWYWLSTNIISMIQVSILRLPKVRAYFKLPVTIVHPPNAIEKPKSFKEGFKSSMRNMKIAREMADRQQLDCVQFNKAGRGPIPKTYSYNPTQDKLKISQAVGKKT</sequence>
<dbReference type="Proteomes" id="UP001168972">
    <property type="component" value="Unassembled WGS sequence"/>
</dbReference>
<reference evidence="12" key="2">
    <citation type="submission" date="2023-03" db="EMBL/GenBank/DDBJ databases">
        <authorList>
            <person name="Inwood S.N."/>
            <person name="Skelly J.G."/>
            <person name="Guhlin J."/>
            <person name="Harrop T.W.R."/>
            <person name="Goldson S.G."/>
            <person name="Dearden P.K."/>
        </authorList>
    </citation>
    <scope>NUCLEOTIDE SEQUENCE</scope>
    <source>
        <strain evidence="12">Lincoln</strain>
        <tissue evidence="12">Whole body</tissue>
    </source>
</reference>